<dbReference type="PROSITE" id="PS50102">
    <property type="entry name" value="RRM"/>
    <property type="match status" value="1"/>
</dbReference>
<evidence type="ECO:0000313" key="5">
    <source>
        <dbReference type="Proteomes" id="UP000191285"/>
    </source>
</evidence>
<dbReference type="PANTHER" id="PTHR23295">
    <property type="entry name" value="NUCLEAR RECEPTOR COACTIVATOR 5-RELATED"/>
    <property type="match status" value="1"/>
</dbReference>
<dbReference type="InterPro" id="IPR035979">
    <property type="entry name" value="RBD_domain_sf"/>
</dbReference>
<feature type="compositionally biased region" description="Pro residues" evidence="2">
    <location>
        <begin position="755"/>
        <end position="766"/>
    </location>
</feature>
<feature type="compositionally biased region" description="Basic and acidic residues" evidence="2">
    <location>
        <begin position="560"/>
        <end position="576"/>
    </location>
</feature>
<proteinExistence type="predicted"/>
<dbReference type="AlphaFoldDB" id="A0A1V6TS38"/>
<feature type="compositionally biased region" description="Polar residues" evidence="2">
    <location>
        <begin position="297"/>
        <end position="307"/>
    </location>
</feature>
<evidence type="ECO:0000256" key="1">
    <source>
        <dbReference type="PROSITE-ProRule" id="PRU00176"/>
    </source>
</evidence>
<dbReference type="CDD" id="cd12342">
    <property type="entry name" value="RRM_Nab3p"/>
    <property type="match status" value="1"/>
</dbReference>
<dbReference type="SUPFAM" id="SSF54928">
    <property type="entry name" value="RNA-binding domain, RBD"/>
    <property type="match status" value="1"/>
</dbReference>
<feature type="compositionally biased region" description="Low complexity" evidence="2">
    <location>
        <begin position="339"/>
        <end position="357"/>
    </location>
</feature>
<dbReference type="OrthoDB" id="10044938at2759"/>
<feature type="compositionally biased region" description="Basic and acidic residues" evidence="2">
    <location>
        <begin position="360"/>
        <end position="374"/>
    </location>
</feature>
<feature type="region of interest" description="Disordered" evidence="2">
    <location>
        <begin position="1"/>
        <end position="50"/>
    </location>
</feature>
<dbReference type="InterPro" id="IPR012677">
    <property type="entry name" value="Nucleotide-bd_a/b_plait_sf"/>
</dbReference>
<dbReference type="Pfam" id="PF00076">
    <property type="entry name" value="RRM_1"/>
    <property type="match status" value="1"/>
</dbReference>
<dbReference type="EMBL" id="MLKD01000003">
    <property type="protein sequence ID" value="OQE28649.1"/>
    <property type="molecule type" value="Genomic_DNA"/>
</dbReference>
<feature type="region of interest" description="Disordered" evidence="2">
    <location>
        <begin position="218"/>
        <end position="382"/>
    </location>
</feature>
<accession>A0A1V6TS38</accession>
<feature type="region of interest" description="Disordered" evidence="2">
    <location>
        <begin position="65"/>
        <end position="151"/>
    </location>
</feature>
<dbReference type="GO" id="GO:0003723">
    <property type="term" value="F:RNA binding"/>
    <property type="evidence" value="ECO:0007669"/>
    <property type="project" value="UniProtKB-UniRule"/>
</dbReference>
<dbReference type="InterPro" id="IPR000504">
    <property type="entry name" value="RRM_dom"/>
</dbReference>
<dbReference type="InterPro" id="IPR036621">
    <property type="entry name" value="Anticodon-bd_dom_sf"/>
</dbReference>
<feature type="domain" description="RRM" evidence="3">
    <location>
        <begin position="410"/>
        <end position="481"/>
    </location>
</feature>
<feature type="compositionally biased region" description="Pro residues" evidence="2">
    <location>
        <begin position="844"/>
        <end position="853"/>
    </location>
</feature>
<dbReference type="SUPFAM" id="SSF52954">
    <property type="entry name" value="Class II aaRS ABD-related"/>
    <property type="match status" value="1"/>
</dbReference>
<keyword evidence="1" id="KW-0694">RNA-binding</keyword>
<feature type="region of interest" description="Disordered" evidence="2">
    <location>
        <begin position="755"/>
        <end position="856"/>
    </location>
</feature>
<feature type="compositionally biased region" description="Polar residues" evidence="2">
    <location>
        <begin position="244"/>
        <end position="260"/>
    </location>
</feature>
<feature type="compositionally biased region" description="Low complexity" evidence="2">
    <location>
        <begin position="816"/>
        <end position="825"/>
    </location>
</feature>
<dbReference type="InterPro" id="IPR052600">
    <property type="entry name" value="Nuc_rcpt_coact/corep"/>
</dbReference>
<evidence type="ECO:0000256" key="2">
    <source>
        <dbReference type="SAM" id="MobiDB-lite"/>
    </source>
</evidence>
<evidence type="ECO:0000259" key="3">
    <source>
        <dbReference type="PROSITE" id="PS50102"/>
    </source>
</evidence>
<sequence length="893" mass="96435">MTPSSPDEALHFRGKTLTPESPRPLHIPEPANIPVLENQMDPVFNDTSTYDRPGFVQAPFQSLNQHDGWSNVSKQVGVVSGGGGQNQDQDRDAGSLHGAQQPEDPAMMNDISVSAPESYSSTSVGVQQGDNTTSNLALADSNPSHAPPVVPVPQSVATTGEIDNTGNSLIASSLPGHLEADAKGDNAAAGDFAAVSGSDSAANGVNFQTLLDNLSHPPAAATTTTGAVPSLVEPSSAPKASMDESFQSGPSSSLDTQSMNLPARPPLQDPSTHPNYPSHGDPVYHQLPPAQNPAYATESSNHAHQNIPSMTPGGPPGTGSGVGALPPPPIASFQQSQNTPSSAAESQTSQESLSQTPKKGRIDKTAVRPGKAADDDSPWGPEVQKKYDEFLHDERIYVTEGLWDRFPIGSRLFVGNLPTERVTKRDMFHLFHKYGKLAQISIKQAYGFIQFLEAGACHAALQAEQGALVRGRKIHLEISKPQRSTRPGPAEPVRAPPPRRSRSPEFSRTAPVRNNVRAPGDRFDRPHETARLPFSDFRDEPSHRRRDDYRPPRSPSPRPSRRDGYRSRDRTPERLDRRRRSRSPRSPRSPYARDRRYRSPSPRPRGVYEGEADLPVPRRSPRDVPEVQVLVLEEVDRNFILHVENAFRNRGLRVDVLVLGPRIPLGAAVHRQYIEGVLAVVRLSRPNQFSRKIPLQIFDRSAGPANVRFSDYPEVDPNIAAEVMFHQAQAMQRGPVPASFAPNPAFGVPQMQPVPMPQPGLPPLSNPPNIANLIGSLDGPSLHNLLSALQRPGPQSQPGSAAQSPFSSPNPPPPADLATLLTSATRPPPAPQNPQQPLLHPPFAIHPPAPPVVSDPNLLSLLAKGLGGQAPQGQAPVGSNVQNLMNQLLNRKQ</sequence>
<dbReference type="Gene3D" id="3.40.50.800">
    <property type="entry name" value="Anticodon-binding domain"/>
    <property type="match status" value="1"/>
</dbReference>
<dbReference type="Proteomes" id="UP000191285">
    <property type="component" value="Unassembled WGS sequence"/>
</dbReference>
<organism evidence="4 5">
    <name type="scientific">Penicillium steckii</name>
    <dbReference type="NCBI Taxonomy" id="303698"/>
    <lineage>
        <taxon>Eukaryota</taxon>
        <taxon>Fungi</taxon>
        <taxon>Dikarya</taxon>
        <taxon>Ascomycota</taxon>
        <taxon>Pezizomycotina</taxon>
        <taxon>Eurotiomycetes</taxon>
        <taxon>Eurotiomycetidae</taxon>
        <taxon>Eurotiales</taxon>
        <taxon>Aspergillaceae</taxon>
        <taxon>Penicillium</taxon>
    </lineage>
</organism>
<evidence type="ECO:0000313" key="4">
    <source>
        <dbReference type="EMBL" id="OQE28649.1"/>
    </source>
</evidence>
<dbReference type="PANTHER" id="PTHR23295:SF6">
    <property type="entry name" value="NEOSIN, ISOFORM A"/>
    <property type="match status" value="1"/>
</dbReference>
<dbReference type="STRING" id="303698.A0A1V6TS38"/>
<feature type="compositionally biased region" description="Polar residues" evidence="2">
    <location>
        <begin position="111"/>
        <end position="144"/>
    </location>
</feature>
<feature type="compositionally biased region" description="Basic and acidic residues" evidence="2">
    <location>
        <begin position="519"/>
        <end position="551"/>
    </location>
</feature>
<name>A0A1V6TS38_9EURO</name>
<dbReference type="Gene3D" id="3.30.70.330">
    <property type="match status" value="1"/>
</dbReference>
<gene>
    <name evidence="4" type="ORF">PENSTE_c003G06381</name>
</gene>
<dbReference type="InterPro" id="IPR034167">
    <property type="entry name" value="Nab3_RRM"/>
</dbReference>
<comment type="caution">
    <text evidence="4">The sequence shown here is derived from an EMBL/GenBank/DDBJ whole genome shotgun (WGS) entry which is preliminary data.</text>
</comment>
<keyword evidence="5" id="KW-1185">Reference proteome</keyword>
<protein>
    <recommendedName>
        <fullName evidence="3">RRM domain-containing protein</fullName>
    </recommendedName>
</protein>
<reference evidence="5" key="1">
    <citation type="journal article" date="2017" name="Nat. Microbiol.">
        <title>Global analysis of biosynthetic gene clusters reveals vast potential of secondary metabolite production in Penicillium species.</title>
        <authorList>
            <person name="Nielsen J.C."/>
            <person name="Grijseels S."/>
            <person name="Prigent S."/>
            <person name="Ji B."/>
            <person name="Dainat J."/>
            <person name="Nielsen K.F."/>
            <person name="Frisvad J.C."/>
            <person name="Workman M."/>
            <person name="Nielsen J."/>
        </authorList>
    </citation>
    <scope>NUCLEOTIDE SEQUENCE [LARGE SCALE GENOMIC DNA]</scope>
    <source>
        <strain evidence="5">IBT 24891</strain>
    </source>
</reference>
<dbReference type="SMART" id="SM00360">
    <property type="entry name" value="RRM"/>
    <property type="match status" value="1"/>
</dbReference>
<feature type="region of interest" description="Disordered" evidence="2">
    <location>
        <begin position="477"/>
        <end position="620"/>
    </location>
</feature>